<organism evidence="1">
    <name type="scientific">marine sediment metagenome</name>
    <dbReference type="NCBI Taxonomy" id="412755"/>
    <lineage>
        <taxon>unclassified sequences</taxon>
        <taxon>metagenomes</taxon>
        <taxon>ecological metagenomes</taxon>
    </lineage>
</organism>
<sequence>AKFGAYYNNIFKLMHEAQASLEKYFGNEEDDE</sequence>
<name>A0A0F9EQ55_9ZZZZ</name>
<reference evidence="1" key="1">
    <citation type="journal article" date="2015" name="Nature">
        <title>Complex archaea that bridge the gap between prokaryotes and eukaryotes.</title>
        <authorList>
            <person name="Spang A."/>
            <person name="Saw J.H."/>
            <person name="Jorgensen S.L."/>
            <person name="Zaremba-Niedzwiedzka K."/>
            <person name="Martijn J."/>
            <person name="Lind A.E."/>
            <person name="van Eijk R."/>
            <person name="Schleper C."/>
            <person name="Guy L."/>
            <person name="Ettema T.J."/>
        </authorList>
    </citation>
    <scope>NUCLEOTIDE SEQUENCE</scope>
</reference>
<comment type="caution">
    <text evidence="1">The sequence shown here is derived from an EMBL/GenBank/DDBJ whole genome shotgun (WGS) entry which is preliminary data.</text>
</comment>
<gene>
    <name evidence="1" type="ORF">LCGC14_2399570</name>
</gene>
<feature type="non-terminal residue" evidence="1">
    <location>
        <position position="1"/>
    </location>
</feature>
<dbReference type="EMBL" id="LAZR01036000">
    <property type="protein sequence ID" value="KKL26008.1"/>
    <property type="molecule type" value="Genomic_DNA"/>
</dbReference>
<accession>A0A0F9EQ55</accession>
<dbReference type="AlphaFoldDB" id="A0A0F9EQ55"/>
<proteinExistence type="predicted"/>
<protein>
    <submittedName>
        <fullName evidence="1">Uncharacterized protein</fullName>
    </submittedName>
</protein>
<evidence type="ECO:0000313" key="1">
    <source>
        <dbReference type="EMBL" id="KKL26008.1"/>
    </source>
</evidence>